<dbReference type="AlphaFoldDB" id="A0A9X1WVI7"/>
<protein>
    <submittedName>
        <fullName evidence="2">Glycosyltransferase</fullName>
        <ecNumber evidence="2">2.4.-.-</ecNumber>
    </submittedName>
</protein>
<dbReference type="GO" id="GO:0016757">
    <property type="term" value="F:glycosyltransferase activity"/>
    <property type="evidence" value="ECO:0007669"/>
    <property type="project" value="UniProtKB-KW"/>
</dbReference>
<keyword evidence="3" id="KW-1185">Reference proteome</keyword>
<sequence>MTNVSLIICLKCESFEFYKERLDLRKELHLDGIETIVVNDGSSELATLEIESYCSENGYKYLYLNTRDLQFSLSRARNAGIQEANGEWIGFEDADLVYSVDHYIKINNVLNNLKDTPFNFITVPIIYLKEEISNSIKEIGTIDDFVPKILNALHFEDPKPNDDNVIIESFAQSTSVIFARKKEILSIGAFDEDFSGWGGEDRDFAFKLLLNNKQLEKPLHFEKTYAQNLNDVSAFEGWRSLYKVIGTYMQNLGIYGYHLFHEKLEWRTDFSKLNIDLAKEKAYQYTKKNILPMQYDKKRKVQLVLGFNPHIYNLQIIDTLPNPYFIEENGKILPDKYIEMIKHYDADAIILWNPYGTPWRLSVYKILVEQGFNVIVAERGALPNSIYYDQDGLCVESTSYDEIHWNRELSAENRDIVENYLADLRYGVNALEKQANRCGAAMVRIKLNIDKKKVLFCPLQLSDDTVTTYFSEPDRGYSEYLQELRKISTSLPDDWVLVYKNHPLSLEKFECINAICADNFHINDLIELSSIVSVFNSGVGLISQAFMKPVLYYGACFYKIDGVNFEFINAQSVLKLLNNLEPINGEKVRRFYSYLINEFYSFASWDAVLVKKNSISKVSKASNIEYHIVRIPGYPENHFNIKVFEMKKSILFNNYKFYDYNTRNKKPNAGGDVKKIVHNSIGKTQLDNSKKTNIVKKVSNRKFLTKFRKLKNNPYAFFNDAKNQNLRKLRVLFE</sequence>
<dbReference type="GO" id="GO:0015774">
    <property type="term" value="P:polysaccharide transport"/>
    <property type="evidence" value="ECO:0007669"/>
    <property type="project" value="InterPro"/>
</dbReference>
<evidence type="ECO:0000313" key="2">
    <source>
        <dbReference type="EMBL" id="MCJ8145816.1"/>
    </source>
</evidence>
<dbReference type="Pfam" id="PF05159">
    <property type="entry name" value="Capsule_synth"/>
    <property type="match status" value="1"/>
</dbReference>
<dbReference type="Proteomes" id="UP001139701">
    <property type="component" value="Unassembled WGS sequence"/>
</dbReference>
<dbReference type="EMBL" id="JAKUML010000003">
    <property type="protein sequence ID" value="MCJ8145816.1"/>
    <property type="molecule type" value="Genomic_DNA"/>
</dbReference>
<name>A0A9X1WVI7_9GAMM</name>
<proteinExistence type="predicted"/>
<evidence type="ECO:0000259" key="1">
    <source>
        <dbReference type="Pfam" id="PF10111"/>
    </source>
</evidence>
<dbReference type="GO" id="GO:0000271">
    <property type="term" value="P:polysaccharide biosynthetic process"/>
    <property type="evidence" value="ECO:0007669"/>
    <property type="project" value="InterPro"/>
</dbReference>
<dbReference type="EC" id="2.4.-.-" evidence="2"/>
<evidence type="ECO:0000313" key="3">
    <source>
        <dbReference type="Proteomes" id="UP001139701"/>
    </source>
</evidence>
<gene>
    <name evidence="2" type="ORF">MKI79_02635</name>
</gene>
<dbReference type="RefSeq" id="WP_241570515.1">
    <property type="nucleotide sequence ID" value="NZ_JAKUML010000003.1"/>
</dbReference>
<feature type="domain" description="Glycosyltransferase 2-like prokaryotic type" evidence="1">
    <location>
        <begin position="5"/>
        <end position="265"/>
    </location>
</feature>
<dbReference type="Pfam" id="PF10111">
    <property type="entry name" value="Glyco_tranf_2_2"/>
    <property type="match status" value="1"/>
</dbReference>
<comment type="caution">
    <text evidence="2">The sequence shown here is derived from an EMBL/GenBank/DDBJ whole genome shotgun (WGS) entry which is preliminary data.</text>
</comment>
<dbReference type="InterPro" id="IPR029044">
    <property type="entry name" value="Nucleotide-diphossugar_trans"/>
</dbReference>
<dbReference type="InterPro" id="IPR019290">
    <property type="entry name" value="GlycosylTrfase-like_prok"/>
</dbReference>
<keyword evidence="2" id="KW-0808">Transferase</keyword>
<reference evidence="2" key="1">
    <citation type="submission" date="2022-02" db="EMBL/GenBank/DDBJ databases">
        <title>Acinetobacter A3.8 sp. nov., isolated from Sediment (Zhairuo Island).</title>
        <authorList>
            <person name="Zheng K."/>
        </authorList>
    </citation>
    <scope>NUCLEOTIDE SEQUENCE</scope>
    <source>
        <strain evidence="2">A3.8</strain>
    </source>
</reference>
<accession>A0A9X1WVI7</accession>
<keyword evidence="2" id="KW-0328">Glycosyltransferase</keyword>
<dbReference type="Gene3D" id="3.90.550.10">
    <property type="entry name" value="Spore Coat Polysaccharide Biosynthesis Protein SpsA, Chain A"/>
    <property type="match status" value="1"/>
</dbReference>
<organism evidence="2 3">
    <name type="scientific">Acinetobacter sedimenti</name>
    <dbReference type="NCBI Taxonomy" id="2919922"/>
    <lineage>
        <taxon>Bacteria</taxon>
        <taxon>Pseudomonadati</taxon>
        <taxon>Pseudomonadota</taxon>
        <taxon>Gammaproteobacteria</taxon>
        <taxon>Moraxellales</taxon>
        <taxon>Moraxellaceae</taxon>
        <taxon>Acinetobacter</taxon>
    </lineage>
</organism>
<dbReference type="SUPFAM" id="SSF53448">
    <property type="entry name" value="Nucleotide-diphospho-sugar transferases"/>
    <property type="match status" value="1"/>
</dbReference>
<dbReference type="InterPro" id="IPR007833">
    <property type="entry name" value="Capsule_polysaccharide_synth"/>
</dbReference>